<protein>
    <submittedName>
        <fullName evidence="1">Uncharacterized protein</fullName>
    </submittedName>
</protein>
<proteinExistence type="predicted"/>
<dbReference type="Proteomes" id="UP000054477">
    <property type="component" value="Unassembled WGS sequence"/>
</dbReference>
<evidence type="ECO:0000313" key="2">
    <source>
        <dbReference type="Proteomes" id="UP000054477"/>
    </source>
</evidence>
<dbReference type="AlphaFoldDB" id="A0A0C9XQE3"/>
<gene>
    <name evidence="1" type="ORF">K443DRAFT_676353</name>
</gene>
<dbReference type="HOGENOM" id="CLU_097626_0_0_1"/>
<organism evidence="1 2">
    <name type="scientific">Laccaria amethystina LaAM-08-1</name>
    <dbReference type="NCBI Taxonomy" id="1095629"/>
    <lineage>
        <taxon>Eukaryota</taxon>
        <taxon>Fungi</taxon>
        <taxon>Dikarya</taxon>
        <taxon>Basidiomycota</taxon>
        <taxon>Agaricomycotina</taxon>
        <taxon>Agaricomycetes</taxon>
        <taxon>Agaricomycetidae</taxon>
        <taxon>Agaricales</taxon>
        <taxon>Agaricineae</taxon>
        <taxon>Hydnangiaceae</taxon>
        <taxon>Laccaria</taxon>
    </lineage>
</organism>
<dbReference type="EMBL" id="KN838575">
    <property type="protein sequence ID" value="KIK03854.1"/>
    <property type="molecule type" value="Genomic_DNA"/>
</dbReference>
<keyword evidence="2" id="KW-1185">Reference proteome</keyword>
<evidence type="ECO:0000313" key="1">
    <source>
        <dbReference type="EMBL" id="KIK03854.1"/>
    </source>
</evidence>
<accession>A0A0C9XQE3</accession>
<sequence length="188" mass="21201">MSGLPPSMNNNTLQRLQPILPITTMVHQASISVIPYVELIVDGTGMRCVEFDGITDEETSPMRGISGTILGLGTHGTVIVVDILRVIRRNCANPVQPESWYLPSNNPWRFPVVDPSRATLIARAKVQATRNPSYDNHDFVDDFDDRAVEMQNNRHRAFLVVHWVGLGDDKFDTRVGFNISGYIYYNRE</sequence>
<name>A0A0C9XQE3_9AGAR</name>
<reference evidence="2" key="2">
    <citation type="submission" date="2015-01" db="EMBL/GenBank/DDBJ databases">
        <title>Evolutionary Origins and Diversification of the Mycorrhizal Mutualists.</title>
        <authorList>
            <consortium name="DOE Joint Genome Institute"/>
            <consortium name="Mycorrhizal Genomics Consortium"/>
            <person name="Kohler A."/>
            <person name="Kuo A."/>
            <person name="Nagy L.G."/>
            <person name="Floudas D."/>
            <person name="Copeland A."/>
            <person name="Barry K.W."/>
            <person name="Cichocki N."/>
            <person name="Veneault-Fourrey C."/>
            <person name="LaButti K."/>
            <person name="Lindquist E.A."/>
            <person name="Lipzen A."/>
            <person name="Lundell T."/>
            <person name="Morin E."/>
            <person name="Murat C."/>
            <person name="Riley R."/>
            <person name="Ohm R."/>
            <person name="Sun H."/>
            <person name="Tunlid A."/>
            <person name="Henrissat B."/>
            <person name="Grigoriev I.V."/>
            <person name="Hibbett D.S."/>
            <person name="Martin F."/>
        </authorList>
    </citation>
    <scope>NUCLEOTIDE SEQUENCE [LARGE SCALE GENOMIC DNA]</scope>
    <source>
        <strain evidence="2">LaAM-08-1</strain>
    </source>
</reference>
<reference evidence="1 2" key="1">
    <citation type="submission" date="2014-04" db="EMBL/GenBank/DDBJ databases">
        <authorList>
            <consortium name="DOE Joint Genome Institute"/>
            <person name="Kuo A."/>
            <person name="Kohler A."/>
            <person name="Nagy L.G."/>
            <person name="Floudas D."/>
            <person name="Copeland A."/>
            <person name="Barry K.W."/>
            <person name="Cichocki N."/>
            <person name="Veneault-Fourrey C."/>
            <person name="LaButti K."/>
            <person name="Lindquist E.A."/>
            <person name="Lipzen A."/>
            <person name="Lundell T."/>
            <person name="Morin E."/>
            <person name="Murat C."/>
            <person name="Sun H."/>
            <person name="Tunlid A."/>
            <person name="Henrissat B."/>
            <person name="Grigoriev I.V."/>
            <person name="Hibbett D.S."/>
            <person name="Martin F."/>
            <person name="Nordberg H.P."/>
            <person name="Cantor M.N."/>
            <person name="Hua S.X."/>
        </authorList>
    </citation>
    <scope>NUCLEOTIDE SEQUENCE [LARGE SCALE GENOMIC DNA]</scope>
    <source>
        <strain evidence="1 2">LaAM-08-1</strain>
    </source>
</reference>